<dbReference type="EMBL" id="WTYY01000002">
    <property type="protein sequence ID" value="MXO87721.1"/>
    <property type="molecule type" value="Genomic_DNA"/>
</dbReference>
<dbReference type="AlphaFoldDB" id="A0A844ZGU7"/>
<sequence>MNKRLAFLLVAPVLLLPALAAEAPLRAQSAEVNLSAQPERQRPELGLQGIATPPLRVLQNARHTDDLEQMRIRQRVIIRISPSTPDTRERMLATLPRRASQDAFEEVAHDDCVEIDDIAGVTATQDNRLLLFMRNRHVLAAALEDSCTARAFYSGFYVERSDDGRLCIGRDRLQSRAGASCEVAGLTRIVAAGD</sequence>
<proteinExistence type="predicted"/>
<protein>
    <submittedName>
        <fullName evidence="2">Uncharacterized protein</fullName>
    </submittedName>
</protein>
<dbReference type="Proteomes" id="UP000435243">
    <property type="component" value="Unassembled WGS sequence"/>
</dbReference>
<accession>A0A844ZGU7</accession>
<name>A0A844ZGU7_9SPHN</name>
<dbReference type="OrthoDB" id="7596012at2"/>
<comment type="caution">
    <text evidence="2">The sequence shown here is derived from an EMBL/GenBank/DDBJ whole genome shotgun (WGS) entry which is preliminary data.</text>
</comment>
<evidence type="ECO:0000313" key="2">
    <source>
        <dbReference type="EMBL" id="MXO87721.1"/>
    </source>
</evidence>
<dbReference type="RefSeq" id="WP_160589685.1">
    <property type="nucleotide sequence ID" value="NZ_WTYY01000002.1"/>
</dbReference>
<feature type="chain" id="PRO_5032942389" evidence="1">
    <location>
        <begin position="21"/>
        <end position="194"/>
    </location>
</feature>
<keyword evidence="3" id="KW-1185">Reference proteome</keyword>
<evidence type="ECO:0000256" key="1">
    <source>
        <dbReference type="SAM" id="SignalP"/>
    </source>
</evidence>
<feature type="signal peptide" evidence="1">
    <location>
        <begin position="1"/>
        <end position="20"/>
    </location>
</feature>
<gene>
    <name evidence="2" type="ORF">GRI32_03105</name>
</gene>
<organism evidence="2 3">
    <name type="scientific">Alteraurantiacibacter aestuarii</name>
    <dbReference type="NCBI Taxonomy" id="650004"/>
    <lineage>
        <taxon>Bacteria</taxon>
        <taxon>Pseudomonadati</taxon>
        <taxon>Pseudomonadota</taxon>
        <taxon>Alphaproteobacteria</taxon>
        <taxon>Sphingomonadales</taxon>
        <taxon>Erythrobacteraceae</taxon>
        <taxon>Alteraurantiacibacter</taxon>
    </lineage>
</organism>
<evidence type="ECO:0000313" key="3">
    <source>
        <dbReference type="Proteomes" id="UP000435243"/>
    </source>
</evidence>
<reference evidence="2 3" key="1">
    <citation type="submission" date="2019-12" db="EMBL/GenBank/DDBJ databases">
        <title>Genomic-based taxomic classification of the family Erythrobacteraceae.</title>
        <authorList>
            <person name="Xu L."/>
        </authorList>
    </citation>
    <scope>NUCLEOTIDE SEQUENCE [LARGE SCALE GENOMIC DNA]</scope>
    <source>
        <strain evidence="2 3">JCM 16339</strain>
    </source>
</reference>
<keyword evidence="1" id="KW-0732">Signal</keyword>